<dbReference type="InParanoid" id="A0A0C2WLH6"/>
<dbReference type="AlphaFoldDB" id="A0A0C2WLH6"/>
<sequence>MSAADPQVLPSSNLQSSLVSNGDNNSDNSGVIKMALETLLFLTTPTVRSTSKFPKTEGESELDRLLFPDISKDALHDSMHGPPLCHEGTRTTVCNAIVEWASASAGSPLLWLYGPAGVGRYSQDDIYELLRTKFGSSSCHFLPHEF</sequence>
<protein>
    <submittedName>
        <fullName evidence="2">Uncharacterized protein</fullName>
    </submittedName>
</protein>
<organism evidence="2 3">
    <name type="scientific">Amanita muscaria (strain Koide BX008)</name>
    <dbReference type="NCBI Taxonomy" id="946122"/>
    <lineage>
        <taxon>Eukaryota</taxon>
        <taxon>Fungi</taxon>
        <taxon>Dikarya</taxon>
        <taxon>Basidiomycota</taxon>
        <taxon>Agaricomycotina</taxon>
        <taxon>Agaricomycetes</taxon>
        <taxon>Agaricomycetidae</taxon>
        <taxon>Agaricales</taxon>
        <taxon>Pluteineae</taxon>
        <taxon>Amanitaceae</taxon>
        <taxon>Amanita</taxon>
    </lineage>
</organism>
<evidence type="ECO:0000313" key="3">
    <source>
        <dbReference type="Proteomes" id="UP000054549"/>
    </source>
</evidence>
<reference evidence="2 3" key="1">
    <citation type="submission" date="2014-04" db="EMBL/GenBank/DDBJ databases">
        <title>Evolutionary Origins and Diversification of the Mycorrhizal Mutualists.</title>
        <authorList>
            <consortium name="DOE Joint Genome Institute"/>
            <consortium name="Mycorrhizal Genomics Consortium"/>
            <person name="Kohler A."/>
            <person name="Kuo A."/>
            <person name="Nagy L.G."/>
            <person name="Floudas D."/>
            <person name="Copeland A."/>
            <person name="Barry K.W."/>
            <person name="Cichocki N."/>
            <person name="Veneault-Fourrey C."/>
            <person name="LaButti K."/>
            <person name="Lindquist E.A."/>
            <person name="Lipzen A."/>
            <person name="Lundell T."/>
            <person name="Morin E."/>
            <person name="Murat C."/>
            <person name="Riley R."/>
            <person name="Ohm R."/>
            <person name="Sun H."/>
            <person name="Tunlid A."/>
            <person name="Henrissat B."/>
            <person name="Grigoriev I.V."/>
            <person name="Hibbett D.S."/>
            <person name="Martin F."/>
        </authorList>
    </citation>
    <scope>NUCLEOTIDE SEQUENCE [LARGE SCALE GENOMIC DNA]</scope>
    <source>
        <strain evidence="2 3">Koide BX008</strain>
    </source>
</reference>
<keyword evidence="3" id="KW-1185">Reference proteome</keyword>
<dbReference type="OrthoDB" id="5106486at2759"/>
<feature type="region of interest" description="Disordered" evidence="1">
    <location>
        <begin position="1"/>
        <end position="22"/>
    </location>
</feature>
<accession>A0A0C2WLH6</accession>
<dbReference type="HOGENOM" id="CLU_1786414_0_0_1"/>
<evidence type="ECO:0000256" key="1">
    <source>
        <dbReference type="SAM" id="MobiDB-lite"/>
    </source>
</evidence>
<dbReference type="Proteomes" id="UP000054549">
    <property type="component" value="Unassembled WGS sequence"/>
</dbReference>
<evidence type="ECO:0000313" key="2">
    <source>
        <dbReference type="EMBL" id="KIL57531.1"/>
    </source>
</evidence>
<dbReference type="EMBL" id="KN818366">
    <property type="protein sequence ID" value="KIL57531.1"/>
    <property type="molecule type" value="Genomic_DNA"/>
</dbReference>
<proteinExistence type="predicted"/>
<name>A0A0C2WLH6_AMAMK</name>
<gene>
    <name evidence="2" type="ORF">M378DRAFT_171667</name>
</gene>